<comment type="subcellular location">
    <subcellularLocation>
        <location evidence="2">Endomembrane system</location>
    </subcellularLocation>
</comment>
<keyword evidence="5 11" id="KW-0732">Signal</keyword>
<keyword evidence="7" id="KW-0472">Membrane</keyword>
<dbReference type="Pfam" id="PF03663">
    <property type="entry name" value="Glyco_hydro_76"/>
    <property type="match status" value="1"/>
</dbReference>
<dbReference type="GO" id="GO:0016052">
    <property type="term" value="P:carbohydrate catabolic process"/>
    <property type="evidence" value="ECO:0007669"/>
    <property type="project" value="InterPro"/>
</dbReference>
<protein>
    <recommendedName>
        <fullName evidence="4">mannan endo-1,6-alpha-mannosidase</fullName>
        <ecNumber evidence="4">3.2.1.101</ecNumber>
    </recommendedName>
</protein>
<keyword evidence="9" id="KW-0326">Glycosidase</keyword>
<dbReference type="EMBL" id="KV454549">
    <property type="protein sequence ID" value="ODV64593.1"/>
    <property type="molecule type" value="Genomic_DNA"/>
</dbReference>
<evidence type="ECO:0000313" key="12">
    <source>
        <dbReference type="EMBL" id="ODV64593.1"/>
    </source>
</evidence>
<evidence type="ECO:0000256" key="2">
    <source>
        <dbReference type="ARBA" id="ARBA00004308"/>
    </source>
</evidence>
<evidence type="ECO:0000256" key="3">
    <source>
        <dbReference type="ARBA" id="ARBA00009699"/>
    </source>
</evidence>
<evidence type="ECO:0000256" key="4">
    <source>
        <dbReference type="ARBA" id="ARBA00012350"/>
    </source>
</evidence>
<reference evidence="13" key="1">
    <citation type="submission" date="2016-05" db="EMBL/GenBank/DDBJ databases">
        <title>Comparative genomics of biotechnologically important yeasts.</title>
        <authorList>
            <consortium name="DOE Joint Genome Institute"/>
            <person name="Riley R."/>
            <person name="Haridas S."/>
            <person name="Wolfe K.H."/>
            <person name="Lopes M.R."/>
            <person name="Hittinger C.T."/>
            <person name="Goker M."/>
            <person name="Salamov A."/>
            <person name="Wisecaver J."/>
            <person name="Long T.M."/>
            <person name="Aerts A.L."/>
            <person name="Barry K."/>
            <person name="Choi C."/>
            <person name="Clum A."/>
            <person name="Coughlan A.Y."/>
            <person name="Deshpande S."/>
            <person name="Douglass A.P."/>
            <person name="Hanson S.J."/>
            <person name="Klenk H.-P."/>
            <person name="Labutti K."/>
            <person name="Lapidus A."/>
            <person name="Lindquist E."/>
            <person name="Lipzen A."/>
            <person name="Meier-Kolthoff J.P."/>
            <person name="Ohm R.A."/>
            <person name="Otillar R.P."/>
            <person name="Pangilinan J."/>
            <person name="Peng Y."/>
            <person name="Rokas A."/>
            <person name="Rosa C.A."/>
            <person name="Scheuner C."/>
            <person name="Sibirny A.A."/>
            <person name="Slot J.C."/>
            <person name="Stielow J.B."/>
            <person name="Sun H."/>
            <person name="Kurtzman C.P."/>
            <person name="Blackwell M."/>
            <person name="Grigoriev I.V."/>
            <person name="Jeffries T.W."/>
        </authorList>
    </citation>
    <scope>NUCLEOTIDE SEQUENCE [LARGE SCALE GENOMIC DNA]</scope>
    <source>
        <strain evidence="13">NRRL Y-1933</strain>
    </source>
</reference>
<dbReference type="GeneID" id="30998322"/>
<dbReference type="InterPro" id="IPR014480">
    <property type="entry name" value="Mannan-1_6-alpha_mannosidase"/>
</dbReference>
<keyword evidence="10" id="KW-0961">Cell wall biogenesis/degradation</keyword>
<dbReference type="PANTHER" id="PTHR12145">
    <property type="entry name" value="MANNAN ENDO-1,6-ALPHA-MANNOSIDASE DCW1"/>
    <property type="match status" value="1"/>
</dbReference>
<evidence type="ECO:0000256" key="11">
    <source>
        <dbReference type="SAM" id="SignalP"/>
    </source>
</evidence>
<dbReference type="Gene3D" id="1.50.10.20">
    <property type="match status" value="1"/>
</dbReference>
<evidence type="ECO:0000256" key="5">
    <source>
        <dbReference type="ARBA" id="ARBA00022729"/>
    </source>
</evidence>
<dbReference type="SUPFAM" id="SSF48208">
    <property type="entry name" value="Six-hairpin glycosidases"/>
    <property type="match status" value="1"/>
</dbReference>
<dbReference type="Proteomes" id="UP000095085">
    <property type="component" value="Unassembled WGS sequence"/>
</dbReference>
<evidence type="ECO:0000256" key="8">
    <source>
        <dbReference type="ARBA" id="ARBA00023180"/>
    </source>
</evidence>
<name>A0A1E4RBJ5_9ASCO</name>
<keyword evidence="13" id="KW-1185">Reference proteome</keyword>
<dbReference type="InterPro" id="IPR008928">
    <property type="entry name" value="6-hairpin_glycosidase_sf"/>
</dbReference>
<proteinExistence type="inferred from homology"/>
<evidence type="ECO:0000256" key="9">
    <source>
        <dbReference type="ARBA" id="ARBA00023295"/>
    </source>
</evidence>
<dbReference type="PANTHER" id="PTHR12145:SF36">
    <property type="entry name" value="MANNAN ENDO-1,6-ALPHA-MANNOSIDASE DCW1"/>
    <property type="match status" value="1"/>
</dbReference>
<keyword evidence="8" id="KW-0325">Glycoprotein</keyword>
<accession>A0A1E4RBJ5</accession>
<evidence type="ECO:0000256" key="6">
    <source>
        <dbReference type="ARBA" id="ARBA00022801"/>
    </source>
</evidence>
<dbReference type="GO" id="GO:0012505">
    <property type="term" value="C:endomembrane system"/>
    <property type="evidence" value="ECO:0007669"/>
    <property type="project" value="UniProtKB-SubCell"/>
</dbReference>
<feature type="chain" id="PRO_5012588277" description="mannan endo-1,6-alpha-mannosidase" evidence="11">
    <location>
        <begin position="16"/>
        <end position="388"/>
    </location>
</feature>
<dbReference type="RefSeq" id="XP_020073660.1">
    <property type="nucleotide sequence ID" value="XM_020223773.1"/>
</dbReference>
<dbReference type="AlphaFoldDB" id="A0A1E4RBJ5"/>
<gene>
    <name evidence="12" type="ORF">HYPBUDRAFT_8636</name>
</gene>
<dbReference type="STRING" id="984485.A0A1E4RBJ5"/>
<dbReference type="GO" id="GO:0007117">
    <property type="term" value="P:budding cell bud growth"/>
    <property type="evidence" value="ECO:0007669"/>
    <property type="project" value="TreeGrafter"/>
</dbReference>
<feature type="signal peptide" evidence="11">
    <location>
        <begin position="1"/>
        <end position="15"/>
    </location>
</feature>
<evidence type="ECO:0000256" key="7">
    <source>
        <dbReference type="ARBA" id="ARBA00023136"/>
    </source>
</evidence>
<evidence type="ECO:0000313" key="13">
    <source>
        <dbReference type="Proteomes" id="UP000095085"/>
    </source>
</evidence>
<keyword evidence="6" id="KW-0378">Hydrolase</keyword>
<evidence type="ECO:0000256" key="10">
    <source>
        <dbReference type="ARBA" id="ARBA00023316"/>
    </source>
</evidence>
<dbReference type="GO" id="GO:0008496">
    <property type="term" value="F:mannan endo-1,6-alpha-mannosidase activity"/>
    <property type="evidence" value="ECO:0007669"/>
    <property type="project" value="UniProtKB-EC"/>
</dbReference>
<sequence length="388" mass="43581">MIAIILFYLFSIINGLSIDIKSKDSVCKAAGSIVEGELNYYEGIKNGGTVGKFQAPYYWWHAGEAFTGLIDYYTYCDSSNTTLQKIIQNAIIHQAGSNYDFMPSNESSVEANDDQGMWGLTLMQAIERNFPEADSNHKYLDLLKTVFDKINNRWDSGSCKGGIRWQISKDRSGYDYKNTIANGILFNLASRLAKYTKEDSYSKTASKIWDWMKDVGFINVNDNSISIYDGGHVDENCSDFDKTNWSYIYGVILSGNAYMYNHTDNDSWLTNTQHIINGSKNFFKNNIMYEPSCMDNDSCNNDQRAFRSLFARNLKLTGLVASDVDDDLTKWLESSAKAAAQSCSGGTDGITCGQDWNHDGWDSKYGLGEQMSALNAVMTMVVNYPSNK</sequence>
<dbReference type="GO" id="GO:0009272">
    <property type="term" value="P:fungal-type cell wall biogenesis"/>
    <property type="evidence" value="ECO:0007669"/>
    <property type="project" value="TreeGrafter"/>
</dbReference>
<dbReference type="OrthoDB" id="4187847at2759"/>
<organism evidence="12 13">
    <name type="scientific">Hyphopichia burtonii NRRL Y-1933</name>
    <dbReference type="NCBI Taxonomy" id="984485"/>
    <lineage>
        <taxon>Eukaryota</taxon>
        <taxon>Fungi</taxon>
        <taxon>Dikarya</taxon>
        <taxon>Ascomycota</taxon>
        <taxon>Saccharomycotina</taxon>
        <taxon>Pichiomycetes</taxon>
        <taxon>Debaryomycetaceae</taxon>
        <taxon>Hyphopichia</taxon>
    </lineage>
</organism>
<comment type="similarity">
    <text evidence="3">Belongs to the glycosyl hydrolase 76 family.</text>
</comment>
<dbReference type="GO" id="GO:0071555">
    <property type="term" value="P:cell wall organization"/>
    <property type="evidence" value="ECO:0007669"/>
    <property type="project" value="UniProtKB-KW"/>
</dbReference>
<dbReference type="InterPro" id="IPR005198">
    <property type="entry name" value="Glyco_hydro_76"/>
</dbReference>
<dbReference type="EC" id="3.2.1.101" evidence="4"/>
<evidence type="ECO:0000256" key="1">
    <source>
        <dbReference type="ARBA" id="ARBA00001452"/>
    </source>
</evidence>
<dbReference type="FunFam" id="1.50.10.20:FF:000006">
    <property type="entry name" value="Mannan endo-1,6-alpha-mannosidase"/>
    <property type="match status" value="1"/>
</dbReference>
<comment type="catalytic activity">
    <reaction evidence="1">
        <text>Random hydrolysis of (1-&gt;6)-alpha-D-mannosidic linkages in unbranched (1-&gt;6)-mannans.</text>
        <dbReference type="EC" id="3.2.1.101"/>
    </reaction>
</comment>